<organism evidence="2 3">
    <name type="scientific">Cylicocyclus nassatus</name>
    <name type="common">Nematode worm</name>
    <dbReference type="NCBI Taxonomy" id="53992"/>
    <lineage>
        <taxon>Eukaryota</taxon>
        <taxon>Metazoa</taxon>
        <taxon>Ecdysozoa</taxon>
        <taxon>Nematoda</taxon>
        <taxon>Chromadorea</taxon>
        <taxon>Rhabditida</taxon>
        <taxon>Rhabditina</taxon>
        <taxon>Rhabditomorpha</taxon>
        <taxon>Strongyloidea</taxon>
        <taxon>Strongylidae</taxon>
        <taxon>Cylicocyclus</taxon>
    </lineage>
</organism>
<feature type="signal peptide" evidence="1">
    <location>
        <begin position="1"/>
        <end position="21"/>
    </location>
</feature>
<name>A0AA36DJW6_CYLNA</name>
<comment type="caution">
    <text evidence="2">The sequence shown here is derived from an EMBL/GenBank/DDBJ whole genome shotgun (WGS) entry which is preliminary data.</text>
</comment>
<sequence>MANMLFFTMLFIITMSAVAEADKRQLEREKRQDDIHIYVDGGTSSGQCCGTSSSSRGYYPMYYPVAVPMYSYGGLFSLLSRYSYASQQCVGPCVNAQCPAGYTCNANNQCCRAAIGK</sequence>
<keyword evidence="1" id="KW-0732">Signal</keyword>
<feature type="chain" id="PRO_5041224991" description="CC domain-containing protein" evidence="1">
    <location>
        <begin position="22"/>
        <end position="117"/>
    </location>
</feature>
<dbReference type="AlphaFoldDB" id="A0AA36DJW6"/>
<accession>A0AA36DJW6</accession>
<gene>
    <name evidence="2" type="ORF">CYNAS_LOCUS1000</name>
</gene>
<dbReference type="Proteomes" id="UP001176961">
    <property type="component" value="Unassembled WGS sequence"/>
</dbReference>
<evidence type="ECO:0000313" key="3">
    <source>
        <dbReference type="Proteomes" id="UP001176961"/>
    </source>
</evidence>
<reference evidence="2" key="1">
    <citation type="submission" date="2023-07" db="EMBL/GenBank/DDBJ databases">
        <authorList>
            <consortium name="CYATHOMIX"/>
        </authorList>
    </citation>
    <scope>NUCLEOTIDE SEQUENCE</scope>
    <source>
        <strain evidence="2">N/A</strain>
    </source>
</reference>
<proteinExistence type="predicted"/>
<evidence type="ECO:0000256" key="1">
    <source>
        <dbReference type="SAM" id="SignalP"/>
    </source>
</evidence>
<dbReference type="EMBL" id="CATQJL010000001">
    <property type="protein sequence ID" value="CAJ0589017.1"/>
    <property type="molecule type" value="Genomic_DNA"/>
</dbReference>
<keyword evidence="3" id="KW-1185">Reference proteome</keyword>
<protein>
    <recommendedName>
        <fullName evidence="4">CC domain-containing protein</fullName>
    </recommendedName>
</protein>
<evidence type="ECO:0000313" key="2">
    <source>
        <dbReference type="EMBL" id="CAJ0589017.1"/>
    </source>
</evidence>
<evidence type="ECO:0008006" key="4">
    <source>
        <dbReference type="Google" id="ProtNLM"/>
    </source>
</evidence>